<dbReference type="Proteomes" id="UP000267268">
    <property type="component" value="Chromosome 1"/>
</dbReference>
<feature type="signal peptide" evidence="2">
    <location>
        <begin position="1"/>
        <end position="19"/>
    </location>
</feature>
<keyword evidence="1" id="KW-1133">Transmembrane helix</keyword>
<keyword evidence="2" id="KW-0732">Signal</keyword>
<dbReference type="EMBL" id="CP034562">
    <property type="protein sequence ID" value="AZQ62156.1"/>
    <property type="molecule type" value="Genomic_DNA"/>
</dbReference>
<proteinExistence type="predicted"/>
<dbReference type="AlphaFoldDB" id="A0A3Q9FL38"/>
<accession>A0A3Q9FL38</accession>
<keyword evidence="1" id="KW-0812">Transmembrane</keyword>
<reference evidence="3 4" key="1">
    <citation type="submission" date="2018-12" db="EMBL/GenBank/DDBJ databases">
        <title>Flammeovirga pectinis sp. nov., isolated from the gut of the Korean scallop, Patinopecten yessoensis.</title>
        <authorList>
            <person name="Bae J.-W."/>
            <person name="Jeong Y.-S."/>
            <person name="Kang W."/>
        </authorList>
    </citation>
    <scope>NUCLEOTIDE SEQUENCE [LARGE SCALE GENOMIC DNA]</scope>
    <source>
        <strain evidence="3 4">L12M1</strain>
    </source>
</reference>
<feature type="transmembrane region" description="Helical" evidence="1">
    <location>
        <begin position="128"/>
        <end position="146"/>
    </location>
</feature>
<gene>
    <name evidence="3" type="ORF">EI427_07885</name>
</gene>
<feature type="transmembrane region" description="Helical" evidence="1">
    <location>
        <begin position="90"/>
        <end position="108"/>
    </location>
</feature>
<evidence type="ECO:0000313" key="4">
    <source>
        <dbReference type="Proteomes" id="UP000267268"/>
    </source>
</evidence>
<evidence type="ECO:0000313" key="3">
    <source>
        <dbReference type="EMBL" id="AZQ62156.1"/>
    </source>
</evidence>
<feature type="chain" id="PRO_5018667016" evidence="2">
    <location>
        <begin position="20"/>
        <end position="168"/>
    </location>
</feature>
<dbReference type="OrthoDB" id="963860at2"/>
<keyword evidence="4" id="KW-1185">Reference proteome</keyword>
<sequence>MKKLLFILLLFSTSIPLFAQKFIAVDNYGRNRKKIYEGEQIIFKMKGEKTVYKDNVYALKDSSFILYKSGTEIPLTEVETIKFARVFPRVLFGGFGFIGTGFLISGAVQRGQLDSNGNSNIKHKDAQLVQGAVFWALAIAMRPFFWKNYRLEKNSQAQVLDLTIRKLP</sequence>
<organism evidence="3 4">
    <name type="scientific">Flammeovirga pectinis</name>
    <dbReference type="NCBI Taxonomy" id="2494373"/>
    <lineage>
        <taxon>Bacteria</taxon>
        <taxon>Pseudomonadati</taxon>
        <taxon>Bacteroidota</taxon>
        <taxon>Cytophagia</taxon>
        <taxon>Cytophagales</taxon>
        <taxon>Flammeovirgaceae</taxon>
        <taxon>Flammeovirga</taxon>
    </lineage>
</organism>
<protein>
    <submittedName>
        <fullName evidence="3">Uncharacterized protein</fullName>
    </submittedName>
</protein>
<keyword evidence="1" id="KW-0472">Membrane</keyword>
<evidence type="ECO:0000256" key="1">
    <source>
        <dbReference type="SAM" id="Phobius"/>
    </source>
</evidence>
<evidence type="ECO:0000256" key="2">
    <source>
        <dbReference type="SAM" id="SignalP"/>
    </source>
</evidence>
<dbReference type="RefSeq" id="WP_126613386.1">
    <property type="nucleotide sequence ID" value="NZ_CP034562.1"/>
</dbReference>
<dbReference type="KEGG" id="fll:EI427_07885"/>
<name>A0A3Q9FL38_9BACT</name>